<dbReference type="KEGG" id="bgok:Pr1d_35460"/>
<evidence type="ECO:0000313" key="2">
    <source>
        <dbReference type="Proteomes" id="UP000323917"/>
    </source>
</evidence>
<name>A0A5B9QAZ8_9BACT</name>
<evidence type="ECO:0000313" key="1">
    <source>
        <dbReference type="EMBL" id="QEG36234.1"/>
    </source>
</evidence>
<keyword evidence="2" id="KW-1185">Reference proteome</keyword>
<accession>A0A5B9QAZ8</accession>
<dbReference type="RefSeq" id="WP_148074609.1">
    <property type="nucleotide sequence ID" value="NZ_CP042913.1"/>
</dbReference>
<dbReference type="OrthoDB" id="7053243at2"/>
<gene>
    <name evidence="1" type="ORF">Pr1d_35460</name>
</gene>
<sequence>MELVDWHIYLENHYACLRSARTLLSPDRPIFALEHGLDKDQRTDLATAIRNHIASDTPSGKHALAWIAYASEIGYGYAGDEFWQTFEDETPGWSLNGDRDWLRRRFQSFAKDFGGAQPTGRWADHFSIICWPITHAILPCDLQRQLARVLYELRHSFSAELFESPMVLGDFISSRSWNSTSRFKNFSQAKQLVGQIATALLLGGDPGFDNLLYAPTLKRIGEDLDQERRAREWLRGARKFAHERAQVRGLSLVKKGGLSGSRRPQEARAQIAALGIEPRAILKPVDVAGATWSVALELPDLSSLLFRFPTASEVLTNSRCVIAGTSIGPRARGWCLGGPRVVTLTRWPKPDEVLIQFDNADPSLEFLLCTECLLRPGPLWLFRIATDGLAYVARSLKVRPGNKYILLRSTDTFAYDDMVRPITVNCEGVTAALIDLPSALDSTWDAKLEALGVTRAKAIEVWPVGLSAVVWDGEGHGEWLASERPTLAICSDHHVGALLLGLDSSSAPMEIAPVVPGEPIFIALPELPVGLHTVHVATRSANSGDIEDLGELDIVMRIRDARPWSPGVSPHGPLLVSIDPPVPTLEQLWEGRTEIAIEGPAGRRAKCQVSLSEKKNGPPSFAERLPALQLPVSPDAWSRHFERHFRQKPGAEAAYDAARHCEIAFTAEELGEFVVSAEREFSPLRWTVRRDGRRYIVRLINDSGNSTPPTITYSSFETPAVFTSLANAPEYLAEQLGGLYSASLNGFTSAVIVPPTPVFDSFGALTCSPTIGSMPRSVESVCAAIGVAHSWMSASLPGGILSAKWRREVLVCIIRHILQLIGGDNWARADVDDISSTFAMSRLKDAVTRRGDEAAIGAVISRDCSLLSSQSCRQRIERLTYLAQRYLSLKASVTSKPQTADASPKGATDTDPQWLSELALRLASEPGSAIAWAGDNLRNGVKRLIEEVPTLARAARYLVITTDHHLDSDTSGNEIYASWKWI</sequence>
<organism evidence="1 2">
    <name type="scientific">Bythopirellula goksoeyrii</name>
    <dbReference type="NCBI Taxonomy" id="1400387"/>
    <lineage>
        <taxon>Bacteria</taxon>
        <taxon>Pseudomonadati</taxon>
        <taxon>Planctomycetota</taxon>
        <taxon>Planctomycetia</taxon>
        <taxon>Pirellulales</taxon>
        <taxon>Lacipirellulaceae</taxon>
        <taxon>Bythopirellula</taxon>
    </lineage>
</organism>
<dbReference type="Proteomes" id="UP000323917">
    <property type="component" value="Chromosome"/>
</dbReference>
<dbReference type="AlphaFoldDB" id="A0A5B9QAZ8"/>
<protein>
    <submittedName>
        <fullName evidence="1">Uncharacterized protein</fullName>
    </submittedName>
</protein>
<reference evidence="1 2" key="1">
    <citation type="submission" date="2019-08" db="EMBL/GenBank/DDBJ databases">
        <title>Deep-cultivation of Planctomycetes and their phenomic and genomic characterization uncovers novel biology.</title>
        <authorList>
            <person name="Wiegand S."/>
            <person name="Jogler M."/>
            <person name="Boedeker C."/>
            <person name="Pinto D."/>
            <person name="Vollmers J."/>
            <person name="Rivas-Marin E."/>
            <person name="Kohn T."/>
            <person name="Peeters S.H."/>
            <person name="Heuer A."/>
            <person name="Rast P."/>
            <person name="Oberbeckmann S."/>
            <person name="Bunk B."/>
            <person name="Jeske O."/>
            <person name="Meyerdierks A."/>
            <person name="Storesund J.E."/>
            <person name="Kallscheuer N."/>
            <person name="Luecker S."/>
            <person name="Lage O.M."/>
            <person name="Pohl T."/>
            <person name="Merkel B.J."/>
            <person name="Hornburger P."/>
            <person name="Mueller R.-W."/>
            <person name="Bruemmer F."/>
            <person name="Labrenz M."/>
            <person name="Spormann A.M."/>
            <person name="Op den Camp H."/>
            <person name="Overmann J."/>
            <person name="Amann R."/>
            <person name="Jetten M.S.M."/>
            <person name="Mascher T."/>
            <person name="Medema M.H."/>
            <person name="Devos D.P."/>
            <person name="Kaster A.-K."/>
            <person name="Ovreas L."/>
            <person name="Rohde M."/>
            <person name="Galperin M.Y."/>
            <person name="Jogler C."/>
        </authorList>
    </citation>
    <scope>NUCLEOTIDE SEQUENCE [LARGE SCALE GENOMIC DNA]</scope>
    <source>
        <strain evidence="1 2">Pr1d</strain>
    </source>
</reference>
<proteinExistence type="predicted"/>
<dbReference type="EMBL" id="CP042913">
    <property type="protein sequence ID" value="QEG36234.1"/>
    <property type="molecule type" value="Genomic_DNA"/>
</dbReference>